<evidence type="ECO:0000313" key="4">
    <source>
        <dbReference type="Proteomes" id="UP000546126"/>
    </source>
</evidence>
<keyword evidence="1" id="KW-0732">Signal</keyword>
<comment type="caution">
    <text evidence="3">The sequence shown here is derived from an EMBL/GenBank/DDBJ whole genome shotgun (WGS) entry which is preliminary data.</text>
</comment>
<dbReference type="GO" id="GO:0030246">
    <property type="term" value="F:carbohydrate binding"/>
    <property type="evidence" value="ECO:0007669"/>
    <property type="project" value="InterPro"/>
</dbReference>
<accession>A0A7Y6MBW9</accession>
<dbReference type="Pfam" id="PF16990">
    <property type="entry name" value="CBM_35"/>
    <property type="match status" value="1"/>
</dbReference>
<dbReference type="InterPro" id="IPR005084">
    <property type="entry name" value="CBM6"/>
</dbReference>
<sequence>MKTSLLALAVLLSAALVDPAHATTPSGGPLAVVNPGFEQETTGWTFTRGTGVATNRPHGGTRLVYLDDGADKSVSQDVTAPSAGRYSISAWISTGGPGGSFSAQVDGSTVRTIALPTGSTYARFTLSDVELSAGQVLRIVFRSGDGTGWVNADDVMVSPGSSARPAVTSSDPSVTAMFDWAADKARSWVHQAGVTGPLNVDERQPAGTGEAPYAGTYWAGYAHRSGYYSRDFAHQLAGAHILGLAEENKTMLRSFAATATAEHTFYPVWALNFDAVTNLSIDYRSPTNFVREVPATFELVEKADQAFRWTGDRSYVEDPVLWDYYRHAVGEFVTLHDDAAPNGVAEGTGRGIFAGAASYNEDGEPLVEAGDGIGAQYQALLAASRLASARGETGLSGDYAAKAKALRKYFNEIWSVKAGSGQVVRAYTTDGRPLTGWGKENSWFMPMKGIIEPGRRNDDYLDFIDRQAEGPQRPANIEAYTYLPDTFFRHNRNDTAWKWMRYVYDQRNAAHVSGRQGLNGDYPEVSFTLVSQTVEGLMGIQPDASRHTVATQSRLPSDIGWLAVRGVPVGEGTISVRHDGHTSSTFTNDTGGTQVWEARFTGRHRWLSIDGVRVPGATRMIDGAACTVALVPVAQGRSSTVSIG</sequence>
<evidence type="ECO:0000259" key="2">
    <source>
        <dbReference type="PROSITE" id="PS51175"/>
    </source>
</evidence>
<dbReference type="Proteomes" id="UP000546126">
    <property type="component" value="Unassembled WGS sequence"/>
</dbReference>
<dbReference type="InterPro" id="IPR008928">
    <property type="entry name" value="6-hairpin_glycosidase_sf"/>
</dbReference>
<dbReference type="RefSeq" id="WP_175602322.1">
    <property type="nucleotide sequence ID" value="NZ_JABWGO010000005.1"/>
</dbReference>
<evidence type="ECO:0000256" key="1">
    <source>
        <dbReference type="SAM" id="SignalP"/>
    </source>
</evidence>
<feature type="domain" description="CBM6" evidence="2">
    <location>
        <begin position="35"/>
        <end position="158"/>
    </location>
</feature>
<dbReference type="SUPFAM" id="SSF49785">
    <property type="entry name" value="Galactose-binding domain-like"/>
    <property type="match status" value="1"/>
</dbReference>
<organism evidence="3 4">
    <name type="scientific">Nonomuraea rhodomycinica</name>
    <dbReference type="NCBI Taxonomy" id="1712872"/>
    <lineage>
        <taxon>Bacteria</taxon>
        <taxon>Bacillati</taxon>
        <taxon>Actinomycetota</taxon>
        <taxon>Actinomycetes</taxon>
        <taxon>Streptosporangiales</taxon>
        <taxon>Streptosporangiaceae</taxon>
        <taxon>Nonomuraea</taxon>
    </lineage>
</organism>
<dbReference type="AlphaFoldDB" id="A0A7Y6MBW9"/>
<dbReference type="SUPFAM" id="SSF48208">
    <property type="entry name" value="Six-hairpin glycosidases"/>
    <property type="match status" value="1"/>
</dbReference>
<dbReference type="InterPro" id="IPR012341">
    <property type="entry name" value="6hp_glycosidase-like_sf"/>
</dbReference>
<dbReference type="EMBL" id="JABWGO010000005">
    <property type="protein sequence ID" value="NUW42768.1"/>
    <property type="molecule type" value="Genomic_DNA"/>
</dbReference>
<dbReference type="InterPro" id="IPR008979">
    <property type="entry name" value="Galactose-bd-like_sf"/>
</dbReference>
<feature type="chain" id="PRO_5030577913" description="CBM6 domain-containing protein" evidence="1">
    <location>
        <begin position="23"/>
        <end position="644"/>
    </location>
</feature>
<dbReference type="PROSITE" id="PS51175">
    <property type="entry name" value="CBM6"/>
    <property type="match status" value="1"/>
</dbReference>
<dbReference type="Gene3D" id="2.60.120.260">
    <property type="entry name" value="Galactose-binding domain-like"/>
    <property type="match status" value="1"/>
</dbReference>
<dbReference type="Gene3D" id="1.50.10.10">
    <property type="match status" value="1"/>
</dbReference>
<dbReference type="GO" id="GO:0005975">
    <property type="term" value="P:carbohydrate metabolic process"/>
    <property type="evidence" value="ECO:0007669"/>
    <property type="project" value="InterPro"/>
</dbReference>
<feature type="signal peptide" evidence="1">
    <location>
        <begin position="1"/>
        <end position="22"/>
    </location>
</feature>
<keyword evidence="4" id="KW-1185">Reference proteome</keyword>
<evidence type="ECO:0000313" key="3">
    <source>
        <dbReference type="EMBL" id="NUW42768.1"/>
    </source>
</evidence>
<gene>
    <name evidence="3" type="ORF">HT134_21870</name>
</gene>
<reference evidence="3 4" key="1">
    <citation type="submission" date="2020-06" db="EMBL/GenBank/DDBJ databases">
        <authorList>
            <person name="Chanama M."/>
        </authorList>
    </citation>
    <scope>NUCLEOTIDE SEQUENCE [LARGE SCALE GENOMIC DNA]</scope>
    <source>
        <strain evidence="3 4">TBRC6557</strain>
    </source>
</reference>
<proteinExistence type="predicted"/>
<name>A0A7Y6MBW9_9ACTN</name>
<protein>
    <recommendedName>
        <fullName evidence="2">CBM6 domain-containing protein</fullName>
    </recommendedName>
</protein>